<feature type="region of interest" description="Disordered" evidence="1">
    <location>
        <begin position="206"/>
        <end position="239"/>
    </location>
</feature>
<proteinExistence type="predicted"/>
<evidence type="ECO:0008006" key="3">
    <source>
        <dbReference type="Google" id="ProtNLM"/>
    </source>
</evidence>
<dbReference type="EMBL" id="HBIU01001397">
    <property type="protein sequence ID" value="CAE0620452.1"/>
    <property type="molecule type" value="Transcribed_RNA"/>
</dbReference>
<reference evidence="2" key="1">
    <citation type="submission" date="2021-01" db="EMBL/GenBank/DDBJ databases">
        <authorList>
            <person name="Corre E."/>
            <person name="Pelletier E."/>
            <person name="Niang G."/>
            <person name="Scheremetjew M."/>
            <person name="Finn R."/>
            <person name="Kale V."/>
            <person name="Holt S."/>
            <person name="Cochrane G."/>
            <person name="Meng A."/>
            <person name="Brown T."/>
            <person name="Cohen L."/>
        </authorList>
    </citation>
    <scope>NUCLEOTIDE SEQUENCE</scope>
    <source>
        <strain evidence="2">CCMP3107</strain>
    </source>
</reference>
<name>A0A7S3XII9_HETAK</name>
<dbReference type="AlphaFoldDB" id="A0A7S3XII9"/>
<evidence type="ECO:0000313" key="2">
    <source>
        <dbReference type="EMBL" id="CAE0620452.1"/>
    </source>
</evidence>
<gene>
    <name evidence="2" type="ORF">HAKA00212_LOCUS479</name>
</gene>
<sequence>MKKSEEILKLKEHQRQLKAREIDLRQTHETSMLESTVLKLQTEMEQCQSELEQARGKLSEVQREKEKEMRSLQLQNEQGTKKHRSMITDCEKLKGSLALKEEEVNKLSKELHKQSSQSDDLRLASASKEKEIARLRVSHTEELKKIRDLHKRMMAESKRKNKMDAEKAAEKIIKLEKQLLGCIKSSHLGDCTNEHLGLKGKQEIEQRIEGPRQRKKEKDAVLIDDKDGSQVKIRNSSQHPVDKELLSTSHLTGSLEKKHHKVVGSSSRQHPSRRKLDQRKFSIFFLLWYTFLGGCGSGQQSPHMDQQESITVIMMALTWSCIHLL</sequence>
<feature type="compositionally biased region" description="Basic and acidic residues" evidence="1">
    <location>
        <begin position="52"/>
        <end position="70"/>
    </location>
</feature>
<feature type="compositionally biased region" description="Basic and acidic residues" evidence="1">
    <location>
        <begin position="206"/>
        <end position="229"/>
    </location>
</feature>
<feature type="region of interest" description="Disordered" evidence="1">
    <location>
        <begin position="254"/>
        <end position="274"/>
    </location>
</feature>
<accession>A0A7S3XII9</accession>
<evidence type="ECO:0000256" key="1">
    <source>
        <dbReference type="SAM" id="MobiDB-lite"/>
    </source>
</evidence>
<feature type="region of interest" description="Disordered" evidence="1">
    <location>
        <begin position="51"/>
        <end position="84"/>
    </location>
</feature>
<protein>
    <recommendedName>
        <fullName evidence="3">Cilia- and flagella-associated protein 157</fullName>
    </recommendedName>
</protein>
<organism evidence="2">
    <name type="scientific">Heterosigma akashiwo</name>
    <name type="common">Chromophytic alga</name>
    <name type="synonym">Heterosigma carterae</name>
    <dbReference type="NCBI Taxonomy" id="2829"/>
    <lineage>
        <taxon>Eukaryota</taxon>
        <taxon>Sar</taxon>
        <taxon>Stramenopiles</taxon>
        <taxon>Ochrophyta</taxon>
        <taxon>Raphidophyceae</taxon>
        <taxon>Chattonellales</taxon>
        <taxon>Chattonellaceae</taxon>
        <taxon>Heterosigma</taxon>
    </lineage>
</organism>